<gene>
    <name evidence="15" type="primary">UBE3C</name>
</gene>
<dbReference type="EC" id="2.3.2.26" evidence="3"/>
<dbReference type="FunFam" id="3.90.1750.10:FF:000014">
    <property type="entry name" value="Putative Ubiquitin-protein ligase E3C"/>
    <property type="match status" value="1"/>
</dbReference>
<evidence type="ECO:0000256" key="1">
    <source>
        <dbReference type="ARBA" id="ARBA00000885"/>
    </source>
</evidence>
<evidence type="ECO:0000313" key="16">
    <source>
        <dbReference type="Proteomes" id="UP000265140"/>
    </source>
</evidence>
<dbReference type="GO" id="GO:0000209">
    <property type="term" value="P:protein polyubiquitination"/>
    <property type="evidence" value="ECO:0007669"/>
    <property type="project" value="InterPro"/>
</dbReference>
<evidence type="ECO:0000313" key="15">
    <source>
        <dbReference type="Ensembl" id="ENSELUP00000096142.1"/>
    </source>
</evidence>
<keyword evidence="16" id="KW-1185">Reference proteome</keyword>
<reference evidence="15 16" key="1">
    <citation type="submission" date="2020-02" db="EMBL/GenBank/DDBJ databases">
        <title>Esox lucius (northern pike) genome, fEsoLuc1, primary haplotype.</title>
        <authorList>
            <person name="Myers G."/>
            <person name="Karagic N."/>
            <person name="Meyer A."/>
            <person name="Pippel M."/>
            <person name="Reichard M."/>
            <person name="Winkler S."/>
            <person name="Tracey A."/>
            <person name="Sims Y."/>
            <person name="Howe K."/>
            <person name="Rhie A."/>
            <person name="Formenti G."/>
            <person name="Durbin R."/>
            <person name="Fedrigo O."/>
            <person name="Jarvis E.D."/>
        </authorList>
    </citation>
    <scope>NUCLEOTIDE SEQUENCE [LARGE SCALE GENOMIC DNA]</scope>
</reference>
<dbReference type="FunFam" id="3.30.2160.10:FF:000002">
    <property type="entry name" value="Putative Ubiquitin-protein ligase E3C"/>
    <property type="match status" value="1"/>
</dbReference>
<dbReference type="AlphaFoldDB" id="A0AAY5LB04"/>
<dbReference type="Gene3D" id="3.30.2160.10">
    <property type="entry name" value="Hect, E3 ligase catalytic domain"/>
    <property type="match status" value="1"/>
</dbReference>
<dbReference type="SUPFAM" id="SSF56204">
    <property type="entry name" value="Hect, E3 ligase catalytic domain"/>
    <property type="match status" value="1"/>
</dbReference>
<protein>
    <recommendedName>
        <fullName evidence="10">Ubiquitin-protein ligase E3C</fullName>
        <ecNumber evidence="3">2.3.2.26</ecNumber>
    </recommendedName>
    <alternativeName>
        <fullName evidence="11">HECT-type ubiquitin transferase E3C</fullName>
    </alternativeName>
    <alternativeName>
        <fullName evidence="12">RTA-associated ubiquitin ligase</fullName>
    </alternativeName>
</protein>
<comment type="subunit">
    <text evidence="9">Interacts with 26S proteasomes. Interacts (via the HECT domain) with UBE2D1 and, less efficiently, with UBE2L3.</text>
</comment>
<proteinExistence type="inferred from homology"/>
<dbReference type="Gene3D" id="3.90.1750.10">
    <property type="entry name" value="Hect, E3 ligase catalytic domains"/>
    <property type="match status" value="1"/>
</dbReference>
<evidence type="ECO:0000256" key="12">
    <source>
        <dbReference type="ARBA" id="ARBA00081642"/>
    </source>
</evidence>
<accession>A0AAY5LB04</accession>
<keyword evidence="7" id="KW-0832">Ubl conjugation</keyword>
<dbReference type="FunFam" id="3.30.2410.10:FF:000011">
    <property type="entry name" value="Putative Ubiquitin-protein ligase E3C"/>
    <property type="match status" value="1"/>
</dbReference>
<evidence type="ECO:0000256" key="13">
    <source>
        <dbReference type="PROSITE-ProRule" id="PRU00104"/>
    </source>
</evidence>
<dbReference type="GO" id="GO:0006511">
    <property type="term" value="P:ubiquitin-dependent protein catabolic process"/>
    <property type="evidence" value="ECO:0007669"/>
    <property type="project" value="TreeGrafter"/>
</dbReference>
<dbReference type="GeneTree" id="ENSGT00940000156321"/>
<evidence type="ECO:0000256" key="11">
    <source>
        <dbReference type="ARBA" id="ARBA00077269"/>
    </source>
</evidence>
<evidence type="ECO:0000256" key="10">
    <source>
        <dbReference type="ARBA" id="ARBA00067506"/>
    </source>
</evidence>
<dbReference type="PROSITE" id="PS50237">
    <property type="entry name" value="HECT"/>
    <property type="match status" value="1"/>
</dbReference>
<comment type="catalytic activity">
    <reaction evidence="1">
        <text>S-ubiquitinyl-[E2 ubiquitin-conjugating enzyme]-L-cysteine + [acceptor protein]-L-lysine = [E2 ubiquitin-conjugating enzyme]-L-cysteine + N(6)-ubiquitinyl-[acceptor protein]-L-lysine.</text>
        <dbReference type="EC" id="2.3.2.26"/>
    </reaction>
</comment>
<dbReference type="InterPro" id="IPR044611">
    <property type="entry name" value="E3A/B/C-like"/>
</dbReference>
<dbReference type="InterPro" id="IPR035983">
    <property type="entry name" value="Hect_E3_ubiquitin_ligase"/>
</dbReference>
<evidence type="ECO:0000256" key="7">
    <source>
        <dbReference type="ARBA" id="ARBA00022843"/>
    </source>
</evidence>
<dbReference type="PANTHER" id="PTHR45700:SF2">
    <property type="entry name" value="UBIQUITIN-PROTEIN LIGASE E3C"/>
    <property type="match status" value="1"/>
</dbReference>
<dbReference type="Ensembl" id="ENSELUT00000110861.1">
    <property type="protein sequence ID" value="ENSELUP00000096142.1"/>
    <property type="gene ID" value="ENSELUG00000006363.3"/>
</dbReference>
<evidence type="ECO:0000256" key="3">
    <source>
        <dbReference type="ARBA" id="ARBA00012485"/>
    </source>
</evidence>
<dbReference type="PROSITE" id="PS50096">
    <property type="entry name" value="IQ"/>
    <property type="match status" value="1"/>
</dbReference>
<evidence type="ECO:0000256" key="8">
    <source>
        <dbReference type="ARBA" id="ARBA00061050"/>
    </source>
</evidence>
<dbReference type="Pfam" id="PF00632">
    <property type="entry name" value="HECT"/>
    <property type="match status" value="1"/>
</dbReference>
<dbReference type="SMART" id="SM00015">
    <property type="entry name" value="IQ"/>
    <property type="match status" value="1"/>
</dbReference>
<evidence type="ECO:0000256" key="6">
    <source>
        <dbReference type="ARBA" id="ARBA00022786"/>
    </source>
</evidence>
<feature type="active site" description="Glycyl thioester intermediate" evidence="13">
    <location>
        <position position="988"/>
    </location>
</feature>
<dbReference type="PANTHER" id="PTHR45700">
    <property type="entry name" value="UBIQUITIN-PROTEIN LIGASE E3C"/>
    <property type="match status" value="1"/>
</dbReference>
<comment type="pathway">
    <text evidence="2">Protein modification; protein ubiquitination.</text>
</comment>
<reference evidence="15" key="2">
    <citation type="submission" date="2025-08" db="UniProtKB">
        <authorList>
            <consortium name="Ensembl"/>
        </authorList>
    </citation>
    <scope>IDENTIFICATION</scope>
</reference>
<name>A0AAY5LB04_ESOLU</name>
<reference evidence="15" key="3">
    <citation type="submission" date="2025-09" db="UniProtKB">
        <authorList>
            <consortium name="Ensembl"/>
        </authorList>
    </citation>
    <scope>IDENTIFICATION</scope>
</reference>
<keyword evidence="5" id="KW-0808">Transferase</keyword>
<dbReference type="GO" id="GO:0061630">
    <property type="term" value="F:ubiquitin protein ligase activity"/>
    <property type="evidence" value="ECO:0007669"/>
    <property type="project" value="UniProtKB-EC"/>
</dbReference>
<evidence type="ECO:0000256" key="5">
    <source>
        <dbReference type="ARBA" id="ARBA00022679"/>
    </source>
</evidence>
<keyword evidence="4" id="KW-1017">Isopeptide bond</keyword>
<sequence length="1020" mass="116176">MSFSFEGDFKTRPKVSLGGASKKDERRRLKNAIIIQSYIRGYHDRKQQYAIQRGNFDHCVCQAQSGGGPPISDAASLSLLTRQLLFFYRQSEDSQRLIWICQNLVKHNGQFVKLLAGPERQTCVFQIKRVLGFCCRLLQACKDDSLNVAVPMRMLEIFSSERTYSPVLQDVHLVASLIEQILHYMVQKGSKKAHERNAFFVFAAFTEEFISAPFTEQIFHFFIPALADPCLHFPFEAFLGSLQATVVSSAAAQKQAPWLFYFVLSAGETCLGSLSEAGLHLYLRALQTLLPLLPVSESTSRPEVLSDSEDEEDNNIQDDSYRISVQLITEECVHKLDTKQQTNALLNLVWRDSASEEVFTMMASICHTLMVQHRMMVPKVRLLYSLAFNARFLRHLWHLIQSMTTKMITGSMVPLLQVISRGSPMSLEDSNRIIPLFYLFSSLFSHSLISVHDSEFFGYPMEGHGHSNASMMPFTLAELVTLSRLLRDACLGIIKLAYPETKTEHREEYMAAFRSVGVKTNSEVQQRIQAEQKRWVQLFKVITNLVKMVKARDIRRPFCPTGHWLSEEVNIRADKVTQLYVPSARHVWRTRRMGRIGPLQSTLDVGMEPPQLSVSEERHLAILTELPFVVPFEERVKIFQRLIYADKRDVQGDGPFLDGINVTIRRNYIYEDAYDKLSPENEPDLKKRIRVHLLNAHGLDEAGIDGGGIFREFLNELLKSGFNPNQGFFKTTNEGLLYPSPTAQMLVGDSFARHYYFLGRILGKALYENMLVELPFASFFLSKLLGTSADVDIHHLASLDPEMYRNLLFLKSYEDDVEDLGLNFTIVNNDLGEAQVVELKPGGKDIPVSTANRIAYIHLVADYRLNKQIRPHCLAFRQGLANVVNLEWLRMFDQQEIQVLISGAHVPICLDDLKMFTNYSGGYTATHPVITIFWEVVESFTDEEKRKLLKFVTSCSRPPLLGFKELYPAFCIHNGGSDLERLPTASTCMNLLKLPEFCDQHLMRNKLLYAIESSAGFELS</sequence>
<evidence type="ECO:0000256" key="9">
    <source>
        <dbReference type="ARBA" id="ARBA00063372"/>
    </source>
</evidence>
<dbReference type="SMART" id="SM00119">
    <property type="entry name" value="HECTc"/>
    <property type="match status" value="1"/>
</dbReference>
<evidence type="ECO:0000256" key="2">
    <source>
        <dbReference type="ARBA" id="ARBA00004906"/>
    </source>
</evidence>
<evidence type="ECO:0000256" key="4">
    <source>
        <dbReference type="ARBA" id="ARBA00022499"/>
    </source>
</evidence>
<dbReference type="CDD" id="cd00078">
    <property type="entry name" value="HECTc"/>
    <property type="match status" value="1"/>
</dbReference>
<dbReference type="Gene3D" id="3.30.2410.10">
    <property type="entry name" value="Hect, E3 ligase catalytic domain"/>
    <property type="match status" value="1"/>
</dbReference>
<dbReference type="InterPro" id="IPR000048">
    <property type="entry name" value="IQ_motif_EF-hand-BS"/>
</dbReference>
<keyword evidence="6 13" id="KW-0833">Ubl conjugation pathway</keyword>
<comment type="similarity">
    <text evidence="8">Belongs to the UBE3C family.</text>
</comment>
<dbReference type="InterPro" id="IPR000569">
    <property type="entry name" value="HECT_dom"/>
</dbReference>
<dbReference type="Proteomes" id="UP000265140">
    <property type="component" value="Chromosome 21"/>
</dbReference>
<feature type="domain" description="HECT" evidence="14">
    <location>
        <begin position="681"/>
        <end position="1020"/>
    </location>
</feature>
<organism evidence="15 16">
    <name type="scientific">Esox lucius</name>
    <name type="common">Northern pike</name>
    <dbReference type="NCBI Taxonomy" id="8010"/>
    <lineage>
        <taxon>Eukaryota</taxon>
        <taxon>Metazoa</taxon>
        <taxon>Chordata</taxon>
        <taxon>Craniata</taxon>
        <taxon>Vertebrata</taxon>
        <taxon>Euteleostomi</taxon>
        <taxon>Actinopterygii</taxon>
        <taxon>Neopterygii</taxon>
        <taxon>Teleostei</taxon>
        <taxon>Protacanthopterygii</taxon>
        <taxon>Esociformes</taxon>
        <taxon>Esocidae</taxon>
        <taxon>Esox</taxon>
    </lineage>
</organism>
<evidence type="ECO:0000259" key="14">
    <source>
        <dbReference type="PROSITE" id="PS50237"/>
    </source>
</evidence>